<proteinExistence type="predicted"/>
<keyword evidence="3" id="KW-1185">Reference proteome</keyword>
<accession>A0AAE0BJJ3</accession>
<reference evidence="2 3" key="1">
    <citation type="journal article" date="2015" name="Genome Biol. Evol.">
        <title>Comparative Genomics of a Bacterivorous Green Alga Reveals Evolutionary Causalities and Consequences of Phago-Mixotrophic Mode of Nutrition.</title>
        <authorList>
            <person name="Burns J.A."/>
            <person name="Paasch A."/>
            <person name="Narechania A."/>
            <person name="Kim E."/>
        </authorList>
    </citation>
    <scope>NUCLEOTIDE SEQUENCE [LARGE SCALE GENOMIC DNA]</scope>
    <source>
        <strain evidence="2 3">PLY_AMNH</strain>
    </source>
</reference>
<dbReference type="Proteomes" id="UP001190700">
    <property type="component" value="Unassembled WGS sequence"/>
</dbReference>
<organism evidence="2 3">
    <name type="scientific">Cymbomonas tetramitiformis</name>
    <dbReference type="NCBI Taxonomy" id="36881"/>
    <lineage>
        <taxon>Eukaryota</taxon>
        <taxon>Viridiplantae</taxon>
        <taxon>Chlorophyta</taxon>
        <taxon>Pyramimonadophyceae</taxon>
        <taxon>Pyramimonadales</taxon>
        <taxon>Pyramimonadaceae</taxon>
        <taxon>Cymbomonas</taxon>
    </lineage>
</organism>
<gene>
    <name evidence="2" type="ORF">CYMTET_52865</name>
</gene>
<evidence type="ECO:0000313" key="3">
    <source>
        <dbReference type="Proteomes" id="UP001190700"/>
    </source>
</evidence>
<feature type="region of interest" description="Disordered" evidence="1">
    <location>
        <begin position="1"/>
        <end position="30"/>
    </location>
</feature>
<dbReference type="AlphaFoldDB" id="A0AAE0BJJ3"/>
<dbReference type="EMBL" id="LGRX02034721">
    <property type="protein sequence ID" value="KAK3237035.1"/>
    <property type="molecule type" value="Genomic_DNA"/>
</dbReference>
<evidence type="ECO:0000256" key="1">
    <source>
        <dbReference type="SAM" id="MobiDB-lite"/>
    </source>
</evidence>
<comment type="caution">
    <text evidence="2">The sequence shown here is derived from an EMBL/GenBank/DDBJ whole genome shotgun (WGS) entry which is preliminary data.</text>
</comment>
<sequence>MRGRVPVSEEYPSPGLVTHERRTTQSPSCQKGINHLEPAVRGGICHLGCLHARQQEEEVETHAERTARLRKFAMSSAPGPKVGGLSKKEKKQLAGRQRQKLRKERKKQKREKAGTTKQGS</sequence>
<feature type="compositionally biased region" description="Basic residues" evidence="1">
    <location>
        <begin position="97"/>
        <end position="110"/>
    </location>
</feature>
<evidence type="ECO:0000313" key="2">
    <source>
        <dbReference type="EMBL" id="KAK3237035.1"/>
    </source>
</evidence>
<protein>
    <submittedName>
        <fullName evidence="2">Uncharacterized protein</fullName>
    </submittedName>
</protein>
<feature type="region of interest" description="Disordered" evidence="1">
    <location>
        <begin position="72"/>
        <end position="120"/>
    </location>
</feature>
<name>A0AAE0BJJ3_9CHLO</name>